<evidence type="ECO:0000256" key="1">
    <source>
        <dbReference type="SAM" id="MobiDB-lite"/>
    </source>
</evidence>
<dbReference type="AlphaFoldDB" id="A0A1B5L1D3"/>
<name>A0A1B5L1D3_USTVR</name>
<reference evidence="3" key="1">
    <citation type="journal article" date="2016" name="Genome Announc.">
        <title>Genome sequence of Ustilaginoidea virens IPU010, a rice pathogenic fungus causing false smut.</title>
        <authorList>
            <person name="Kumagai T."/>
            <person name="Ishii T."/>
            <person name="Terai G."/>
            <person name="Umemura M."/>
            <person name="Machida M."/>
            <person name="Asai K."/>
        </authorList>
    </citation>
    <scope>NUCLEOTIDE SEQUENCE [LARGE SCALE GENOMIC DNA]</scope>
    <source>
        <strain evidence="3">IPU010</strain>
    </source>
</reference>
<dbReference type="EMBL" id="BBTG02000052">
    <property type="protein sequence ID" value="GAO17230.1"/>
    <property type="molecule type" value="Genomic_DNA"/>
</dbReference>
<dbReference type="Proteomes" id="UP000054053">
    <property type="component" value="Unassembled WGS sequence"/>
</dbReference>
<sequence>MSFGGDDATAGPDGVSAGSWPAARATHGTRYGADVANDQMAWKGV</sequence>
<feature type="region of interest" description="Disordered" evidence="1">
    <location>
        <begin position="1"/>
        <end position="24"/>
    </location>
</feature>
<accession>A0A1B5L1D3</accession>
<evidence type="ECO:0000313" key="2">
    <source>
        <dbReference type="EMBL" id="GAO17230.1"/>
    </source>
</evidence>
<comment type="caution">
    <text evidence="2">The sequence shown here is derived from an EMBL/GenBank/DDBJ whole genome shotgun (WGS) entry which is preliminary data.</text>
</comment>
<organism evidence="2 3">
    <name type="scientific">Ustilaginoidea virens</name>
    <name type="common">Rice false smut fungus</name>
    <name type="synonym">Villosiclava virens</name>
    <dbReference type="NCBI Taxonomy" id="1159556"/>
    <lineage>
        <taxon>Eukaryota</taxon>
        <taxon>Fungi</taxon>
        <taxon>Dikarya</taxon>
        <taxon>Ascomycota</taxon>
        <taxon>Pezizomycotina</taxon>
        <taxon>Sordariomycetes</taxon>
        <taxon>Hypocreomycetidae</taxon>
        <taxon>Hypocreales</taxon>
        <taxon>Clavicipitaceae</taxon>
        <taxon>Ustilaginoidea</taxon>
    </lineage>
</organism>
<proteinExistence type="predicted"/>
<evidence type="ECO:0000313" key="3">
    <source>
        <dbReference type="Proteomes" id="UP000054053"/>
    </source>
</evidence>
<protein>
    <submittedName>
        <fullName evidence="2">Uncharacterized protein</fullName>
    </submittedName>
</protein>
<gene>
    <name evidence="2" type="ORF">UVI_02057330</name>
</gene>